<evidence type="ECO:0000256" key="2">
    <source>
        <dbReference type="ARBA" id="ARBA00023027"/>
    </source>
</evidence>
<keyword evidence="2" id="KW-0520">NAD</keyword>
<dbReference type="InterPro" id="IPR028359">
    <property type="entry name" value="UDP_ManNAc/GlcNAc_DH"/>
</dbReference>
<name>A0A2A2G7M5_9BACT</name>
<reference evidence="5 6" key="1">
    <citation type="submission" date="2017-08" db="EMBL/GenBank/DDBJ databases">
        <title>Aliifodinibius alkalisoli sp. nov., isolated from saline alkaline soil.</title>
        <authorList>
            <person name="Liu D."/>
            <person name="Zhang G."/>
        </authorList>
    </citation>
    <scope>NUCLEOTIDE SEQUENCE [LARGE SCALE GENOMIC DNA]</scope>
    <source>
        <strain evidence="5 6">WN023</strain>
    </source>
</reference>
<dbReference type="InterPro" id="IPR036291">
    <property type="entry name" value="NAD(P)-bd_dom_sf"/>
</dbReference>
<feature type="domain" description="UDP-glucose/GDP-mannose dehydrogenase C-terminal" evidence="4">
    <location>
        <begin position="354"/>
        <end position="454"/>
    </location>
</feature>
<protein>
    <submittedName>
        <fullName evidence="5">UDP-N-acetyl-D-glucosamine dehydrogenase</fullName>
    </submittedName>
</protein>
<sequence>MKTIPNFPITSNNKGTAKSKPVVELRNDFINRIQNRTAKIGIIGLGYVGLPLMWTFHEKAFPVVGFDVDQDKIDNIESGTPYIKHLGYDMMEKLAESDRCSATISFSKLREMDAIIMCVPTPLNPYREPDMQYVEQTTQAIAKHIQKGQLIILESTSYPGTTDELIIPTLEKASGMKSGKDFFVAYSPEREDPGNPNFNTAKIPKVVGADGADALAVACSLYDAIVVETVAVSNNKTAEAVKLTENIFRSVNIALVNELKVVFQEMGIDIHEVLDAAATKPFGFMKFTPGPGLGGHCIPIDPFYLTWKAREYEQNTRFIELAGEINTSMPDYVIERTIKALNAHYKPVNGSDVLIVGLAYKPDVDDLRESPTFKLMDLLKEYGANVSYYDHYIPEIWETREHKEWTGLKTVAWDEETISSFDAVIISTNHSDINYQELADWNDVIIDTRNAMKDVNPRTSNQIWKA</sequence>
<evidence type="ECO:0000313" key="5">
    <source>
        <dbReference type="EMBL" id="PAU92855.1"/>
    </source>
</evidence>
<dbReference type="RefSeq" id="WP_095607511.1">
    <property type="nucleotide sequence ID" value="NZ_NSKE01000012.1"/>
</dbReference>
<dbReference type="InterPro" id="IPR001732">
    <property type="entry name" value="UDP-Glc/GDP-Man_DH_N"/>
</dbReference>
<dbReference type="Pfam" id="PF03721">
    <property type="entry name" value="UDPG_MGDP_dh_N"/>
    <property type="match status" value="1"/>
</dbReference>
<dbReference type="GO" id="GO:0000271">
    <property type="term" value="P:polysaccharide biosynthetic process"/>
    <property type="evidence" value="ECO:0007669"/>
    <property type="project" value="InterPro"/>
</dbReference>
<gene>
    <name evidence="5" type="ORF">CK503_14300</name>
</gene>
<comment type="similarity">
    <text evidence="3">Belongs to the UDP-glucose/GDP-mannose dehydrogenase family.</text>
</comment>
<dbReference type="PANTHER" id="PTHR43491">
    <property type="entry name" value="UDP-N-ACETYL-D-MANNOSAMINE DEHYDROGENASE"/>
    <property type="match status" value="1"/>
</dbReference>
<dbReference type="InterPro" id="IPR036220">
    <property type="entry name" value="UDP-Glc/GDP-Man_DH_C_sf"/>
</dbReference>
<dbReference type="SMART" id="SM00984">
    <property type="entry name" value="UDPG_MGDP_dh_C"/>
    <property type="match status" value="1"/>
</dbReference>
<proteinExistence type="inferred from homology"/>
<keyword evidence="6" id="KW-1185">Reference proteome</keyword>
<dbReference type="GO" id="GO:0051287">
    <property type="term" value="F:NAD binding"/>
    <property type="evidence" value="ECO:0007669"/>
    <property type="project" value="InterPro"/>
</dbReference>
<evidence type="ECO:0000259" key="4">
    <source>
        <dbReference type="SMART" id="SM00984"/>
    </source>
</evidence>
<accession>A0A2A2G7M5</accession>
<dbReference type="PIRSF" id="PIRSF500136">
    <property type="entry name" value="UDP_ManNAc_DH"/>
    <property type="match status" value="1"/>
</dbReference>
<dbReference type="SUPFAM" id="SSF52413">
    <property type="entry name" value="UDP-glucose/GDP-mannose dehydrogenase C-terminal domain"/>
    <property type="match status" value="1"/>
</dbReference>
<organism evidence="5 6">
    <name type="scientific">Fodinibius salipaludis</name>
    <dbReference type="NCBI Taxonomy" id="2032627"/>
    <lineage>
        <taxon>Bacteria</taxon>
        <taxon>Pseudomonadati</taxon>
        <taxon>Balneolota</taxon>
        <taxon>Balneolia</taxon>
        <taxon>Balneolales</taxon>
        <taxon>Balneolaceae</taxon>
        <taxon>Fodinibius</taxon>
    </lineage>
</organism>
<dbReference type="Gene3D" id="3.40.50.720">
    <property type="entry name" value="NAD(P)-binding Rossmann-like Domain"/>
    <property type="match status" value="2"/>
</dbReference>
<dbReference type="PANTHER" id="PTHR43491:SF1">
    <property type="entry name" value="UDP-N-ACETYL-D-MANNOSAMINE DEHYDROGENASE"/>
    <property type="match status" value="1"/>
</dbReference>
<dbReference type="Pfam" id="PF03720">
    <property type="entry name" value="UDPG_MGDP_dh_C"/>
    <property type="match status" value="1"/>
</dbReference>
<dbReference type="InterPro" id="IPR014026">
    <property type="entry name" value="UDP-Glc/GDP-Man_DH_dimer"/>
</dbReference>
<dbReference type="NCBIfam" id="TIGR03026">
    <property type="entry name" value="NDP-sugDHase"/>
    <property type="match status" value="1"/>
</dbReference>
<dbReference type="AlphaFoldDB" id="A0A2A2G7M5"/>
<dbReference type="Pfam" id="PF00984">
    <property type="entry name" value="UDPG_MGDP_dh"/>
    <property type="match status" value="1"/>
</dbReference>
<dbReference type="PIRSF" id="PIRSF000124">
    <property type="entry name" value="UDPglc_GDPman_dh"/>
    <property type="match status" value="1"/>
</dbReference>
<evidence type="ECO:0000256" key="3">
    <source>
        <dbReference type="PIRNR" id="PIRNR000124"/>
    </source>
</evidence>
<dbReference type="InterPro" id="IPR008927">
    <property type="entry name" value="6-PGluconate_DH-like_C_sf"/>
</dbReference>
<evidence type="ECO:0000313" key="6">
    <source>
        <dbReference type="Proteomes" id="UP000218831"/>
    </source>
</evidence>
<dbReference type="EMBL" id="NSKE01000012">
    <property type="protein sequence ID" value="PAU92855.1"/>
    <property type="molecule type" value="Genomic_DNA"/>
</dbReference>
<dbReference type="GO" id="GO:0016616">
    <property type="term" value="F:oxidoreductase activity, acting on the CH-OH group of donors, NAD or NADP as acceptor"/>
    <property type="evidence" value="ECO:0007669"/>
    <property type="project" value="InterPro"/>
</dbReference>
<dbReference type="SUPFAM" id="SSF51735">
    <property type="entry name" value="NAD(P)-binding Rossmann-fold domains"/>
    <property type="match status" value="1"/>
</dbReference>
<dbReference type="SUPFAM" id="SSF48179">
    <property type="entry name" value="6-phosphogluconate dehydrogenase C-terminal domain-like"/>
    <property type="match status" value="1"/>
</dbReference>
<keyword evidence="1" id="KW-0560">Oxidoreductase</keyword>
<comment type="caution">
    <text evidence="5">The sequence shown here is derived from an EMBL/GenBank/DDBJ whole genome shotgun (WGS) entry which is preliminary data.</text>
</comment>
<dbReference type="GO" id="GO:0016628">
    <property type="term" value="F:oxidoreductase activity, acting on the CH-CH group of donors, NAD or NADP as acceptor"/>
    <property type="evidence" value="ECO:0007669"/>
    <property type="project" value="InterPro"/>
</dbReference>
<dbReference type="OrthoDB" id="9803238at2"/>
<dbReference type="InterPro" id="IPR017476">
    <property type="entry name" value="UDP-Glc/GDP-Man"/>
</dbReference>
<dbReference type="Proteomes" id="UP000218831">
    <property type="component" value="Unassembled WGS sequence"/>
</dbReference>
<dbReference type="InterPro" id="IPR014027">
    <property type="entry name" value="UDP-Glc/GDP-Man_DH_C"/>
</dbReference>
<evidence type="ECO:0000256" key="1">
    <source>
        <dbReference type="ARBA" id="ARBA00023002"/>
    </source>
</evidence>